<proteinExistence type="predicted"/>
<dbReference type="EMBL" id="JAJSOF020000005">
    <property type="protein sequence ID" value="KAJ4447292.1"/>
    <property type="molecule type" value="Genomic_DNA"/>
</dbReference>
<name>A0ABQ8TMQ4_PERAM</name>
<protein>
    <submittedName>
        <fullName evidence="1">Uncharacterized protein</fullName>
    </submittedName>
</protein>
<gene>
    <name evidence="1" type="ORF">ANN_09296</name>
</gene>
<evidence type="ECO:0000313" key="2">
    <source>
        <dbReference type="Proteomes" id="UP001148838"/>
    </source>
</evidence>
<comment type="caution">
    <text evidence="1">The sequence shown here is derived from an EMBL/GenBank/DDBJ whole genome shotgun (WGS) entry which is preliminary data.</text>
</comment>
<evidence type="ECO:0000313" key="1">
    <source>
        <dbReference type="EMBL" id="KAJ4447292.1"/>
    </source>
</evidence>
<organism evidence="1 2">
    <name type="scientific">Periplaneta americana</name>
    <name type="common">American cockroach</name>
    <name type="synonym">Blatta americana</name>
    <dbReference type="NCBI Taxonomy" id="6978"/>
    <lineage>
        <taxon>Eukaryota</taxon>
        <taxon>Metazoa</taxon>
        <taxon>Ecdysozoa</taxon>
        <taxon>Arthropoda</taxon>
        <taxon>Hexapoda</taxon>
        <taxon>Insecta</taxon>
        <taxon>Pterygota</taxon>
        <taxon>Neoptera</taxon>
        <taxon>Polyneoptera</taxon>
        <taxon>Dictyoptera</taxon>
        <taxon>Blattodea</taxon>
        <taxon>Blattoidea</taxon>
        <taxon>Blattidae</taxon>
        <taxon>Blattinae</taxon>
        <taxon>Periplaneta</taxon>
    </lineage>
</organism>
<accession>A0ABQ8TMQ4</accession>
<reference evidence="1 2" key="1">
    <citation type="journal article" date="2022" name="Allergy">
        <title>Genome assembly and annotation of Periplaneta americana reveal a comprehensive cockroach allergen profile.</title>
        <authorList>
            <person name="Wang L."/>
            <person name="Xiong Q."/>
            <person name="Saelim N."/>
            <person name="Wang L."/>
            <person name="Nong W."/>
            <person name="Wan A.T."/>
            <person name="Shi M."/>
            <person name="Liu X."/>
            <person name="Cao Q."/>
            <person name="Hui J.H.L."/>
            <person name="Sookrung N."/>
            <person name="Leung T.F."/>
            <person name="Tungtrongchitr A."/>
            <person name="Tsui S.K.W."/>
        </authorList>
    </citation>
    <scope>NUCLEOTIDE SEQUENCE [LARGE SCALE GENOMIC DNA]</scope>
    <source>
        <strain evidence="1">PWHHKU_190912</strain>
    </source>
</reference>
<dbReference type="Proteomes" id="UP001148838">
    <property type="component" value="Unassembled WGS sequence"/>
</dbReference>
<keyword evidence="2" id="KW-1185">Reference proteome</keyword>
<sequence length="256" mass="29928">MVEENKTKWKDHVDRMAENRLPKKIMNYRPIGKRDLGRPRKRWLDDRDRNSREVVINIENEFTTLYQHLGYLASEWNEGDNAGEMSPESSTESYPAFARIALRENPGKNVNQVTCPDRDWNPGHLVSRPDALTVTPQVWTLIWKERVCVYIRRRYRSQLQWQQKLTDWILYSRTHCRNVSVGKVKCEYLTFAAVWAARLTTYYGWQIADVMCIGDATILSYTFNRCSQTVHCTQGYAPETLASAMSKPTKSQNLIK</sequence>